<dbReference type="AlphaFoldDB" id="A0A7S0R6G3"/>
<dbReference type="PROSITE" id="PS51112">
    <property type="entry name" value="AMMECR1"/>
    <property type="match status" value="1"/>
</dbReference>
<evidence type="ECO:0000259" key="1">
    <source>
        <dbReference type="PROSITE" id="PS51112"/>
    </source>
</evidence>
<dbReference type="EMBL" id="HBFB01005434">
    <property type="protein sequence ID" value="CAD8668397.1"/>
    <property type="molecule type" value="Transcribed_RNA"/>
</dbReference>
<dbReference type="PANTHER" id="PTHR13016">
    <property type="entry name" value="AMMECR1 HOMOLOG"/>
    <property type="match status" value="1"/>
</dbReference>
<dbReference type="InterPro" id="IPR002733">
    <property type="entry name" value="AMMECR1_domain"/>
</dbReference>
<dbReference type="PANTHER" id="PTHR13016:SF0">
    <property type="entry name" value="AMME SYNDROME CANDIDATE GENE 1 PROTEIN"/>
    <property type="match status" value="1"/>
</dbReference>
<dbReference type="NCBIfam" id="TIGR00296">
    <property type="entry name" value="TIGR00296 family protein"/>
    <property type="match status" value="1"/>
</dbReference>
<accession>A0A7S0R6G3</accession>
<reference evidence="2" key="1">
    <citation type="submission" date="2021-01" db="EMBL/GenBank/DDBJ databases">
        <authorList>
            <person name="Corre E."/>
            <person name="Pelletier E."/>
            <person name="Niang G."/>
            <person name="Scheremetjew M."/>
            <person name="Finn R."/>
            <person name="Kale V."/>
            <person name="Holt S."/>
            <person name="Cochrane G."/>
            <person name="Meng A."/>
            <person name="Brown T."/>
            <person name="Cohen L."/>
        </authorList>
    </citation>
    <scope>NUCLEOTIDE SEQUENCE</scope>
    <source>
        <strain evidence="2">SAG 11-49</strain>
    </source>
</reference>
<dbReference type="InterPro" id="IPR036071">
    <property type="entry name" value="AMMECR1_dom_sf"/>
</dbReference>
<dbReference type="Pfam" id="PF01871">
    <property type="entry name" value="AMMECR1"/>
    <property type="match status" value="1"/>
</dbReference>
<dbReference type="Gene3D" id="3.30.700.20">
    <property type="entry name" value="Hypothetical protein ph0010, domain 1"/>
    <property type="match status" value="1"/>
</dbReference>
<organism evidence="2">
    <name type="scientific">Chlamydomonas leiostraca</name>
    <dbReference type="NCBI Taxonomy" id="1034604"/>
    <lineage>
        <taxon>Eukaryota</taxon>
        <taxon>Viridiplantae</taxon>
        <taxon>Chlorophyta</taxon>
        <taxon>core chlorophytes</taxon>
        <taxon>Chlorophyceae</taxon>
        <taxon>CS clade</taxon>
        <taxon>Chlamydomonadales</taxon>
        <taxon>Chlamydomonadaceae</taxon>
        <taxon>Chlamydomonas</taxon>
    </lineage>
</organism>
<evidence type="ECO:0000313" key="2">
    <source>
        <dbReference type="EMBL" id="CAD8668397.1"/>
    </source>
</evidence>
<dbReference type="InterPro" id="IPR027485">
    <property type="entry name" value="AMMECR1_N"/>
</dbReference>
<dbReference type="InterPro" id="IPR023473">
    <property type="entry name" value="AMMECR1"/>
</dbReference>
<feature type="domain" description="AMMECR1" evidence="1">
    <location>
        <begin position="2"/>
        <end position="198"/>
    </location>
</feature>
<protein>
    <recommendedName>
        <fullName evidence="1">AMMECR1 domain-containing protein</fullName>
    </recommendedName>
</protein>
<dbReference type="SUPFAM" id="SSF143447">
    <property type="entry name" value="AMMECR1-like"/>
    <property type="match status" value="1"/>
</dbReference>
<sequence>MSGLRPEQATTEHCFFVFAVLDAHLTGRPVPEPQFPNVNTALFVTWNKSGSSGEHRLRGCIGTLTPRMSHTGLRDYALTSALRDSRFNPITAAELPRLSCKVSLLSCFEEARGWDDWTVGVHGIQIEFVDPEGHTRSATYLPEVAPEQGWDVAEAITSLLRKAGYNGPVIPGLLAAIRLVRYQSSVCALTYDQYCAMAKGKGGVPAPALAAAAF</sequence>
<name>A0A7S0R6G3_9CHLO</name>
<gene>
    <name evidence="2" type="ORF">CLEI1391_LOCUS3040</name>
</gene>
<proteinExistence type="predicted"/>